<dbReference type="AlphaFoldDB" id="A0A2G9WVX7"/>
<proteinExistence type="predicted"/>
<dbReference type="OrthoDB" id="9776919at2"/>
<dbReference type="PANTHER" id="PTHR43169:SF2">
    <property type="entry name" value="NAD_GMP SYNTHASE DOMAIN-CONTAINING PROTEIN"/>
    <property type="match status" value="1"/>
</dbReference>
<protein>
    <submittedName>
        <fullName evidence="1">Adenine nucleotide alpha hydrolase</fullName>
    </submittedName>
</protein>
<gene>
    <name evidence="1" type="ORF">CJ014_12250</name>
</gene>
<dbReference type="RefSeq" id="WP_100080772.1">
    <property type="nucleotide sequence ID" value="NZ_NQVN01000007.1"/>
</dbReference>
<dbReference type="InterPro" id="IPR014729">
    <property type="entry name" value="Rossmann-like_a/b/a_fold"/>
</dbReference>
<sequence>MTTDPVPARLVETIERFSTLAVAVSGGVDSMVLAHVVHDRTRTRLVAFHAASPAVPAAATERVRAHAHRFGWQLRVVDAGELDDPTYRANPVDRCFFCKSRLYGRIRSVAGLPTASGTNLDDLGDYRPGLRAAEDHQVVHPFVEAGLAKRDVYALAAALGLDDLAALPAQPCLASRIETGHVVDAPTLAFVERVETALAPLLPQAAHLRCRVTAAGTVVEADPLPANDESEAVASLAARLCDEAGRIFVGLRPYRRGSAFLRPASTDARDGRSMQ</sequence>
<dbReference type="Gene3D" id="3.40.50.620">
    <property type="entry name" value="HUPs"/>
    <property type="match status" value="1"/>
</dbReference>
<dbReference type="InterPro" id="IPR052188">
    <property type="entry name" value="Ni-pincer_cofactor_biosynth"/>
</dbReference>
<comment type="caution">
    <text evidence="1">The sequence shown here is derived from an EMBL/GenBank/DDBJ whole genome shotgun (WGS) entry which is preliminary data.</text>
</comment>
<reference evidence="1 2" key="1">
    <citation type="submission" date="2017-08" db="EMBL/GenBank/DDBJ databases">
        <title>Pleomorphomonas carboxidotrophicus sp. nov., a new mesophilic hydrogenogenic carboxidotroph.</title>
        <authorList>
            <person name="Esquivel-Elizondo S."/>
            <person name="Krajmalnik-Brown R."/>
            <person name="Maldonado J."/>
        </authorList>
    </citation>
    <scope>NUCLEOTIDE SEQUENCE [LARGE SCALE GENOMIC DNA]</scope>
    <source>
        <strain evidence="1 2">SVCO-16</strain>
    </source>
</reference>
<organism evidence="1 2">
    <name type="scientific">Pleomorphomonas carboxyditropha</name>
    <dbReference type="NCBI Taxonomy" id="2023338"/>
    <lineage>
        <taxon>Bacteria</taxon>
        <taxon>Pseudomonadati</taxon>
        <taxon>Pseudomonadota</taxon>
        <taxon>Alphaproteobacteria</taxon>
        <taxon>Hyphomicrobiales</taxon>
        <taxon>Pleomorphomonadaceae</taxon>
        <taxon>Pleomorphomonas</taxon>
    </lineage>
</organism>
<evidence type="ECO:0000313" key="1">
    <source>
        <dbReference type="EMBL" id="PIO98861.1"/>
    </source>
</evidence>
<dbReference type="Proteomes" id="UP000231070">
    <property type="component" value="Unassembled WGS sequence"/>
</dbReference>
<dbReference type="EMBL" id="NQVN01000007">
    <property type="protein sequence ID" value="PIO98861.1"/>
    <property type="molecule type" value="Genomic_DNA"/>
</dbReference>
<accession>A0A2G9WVX7</accession>
<keyword evidence="1" id="KW-0378">Hydrolase</keyword>
<name>A0A2G9WVX7_9HYPH</name>
<evidence type="ECO:0000313" key="2">
    <source>
        <dbReference type="Proteomes" id="UP000231070"/>
    </source>
</evidence>
<dbReference type="GO" id="GO:0016787">
    <property type="term" value="F:hydrolase activity"/>
    <property type="evidence" value="ECO:0007669"/>
    <property type="project" value="UniProtKB-KW"/>
</dbReference>
<dbReference type="SUPFAM" id="SSF52402">
    <property type="entry name" value="Adenine nucleotide alpha hydrolases-like"/>
    <property type="match status" value="1"/>
</dbReference>
<dbReference type="PANTHER" id="PTHR43169">
    <property type="entry name" value="EXSB FAMILY PROTEIN"/>
    <property type="match status" value="1"/>
</dbReference>
<keyword evidence="2" id="KW-1185">Reference proteome</keyword>